<sequence>MNRNAIAALTATTFLVAGCSGAPEQVTVTETVEAPEATEAPKAEEEPTKQAKQDAAGEAEHVDRQSGIPDAPLAYPGAGGPVPDNARPIPDDQEHRR</sequence>
<reference evidence="3 4" key="1">
    <citation type="submission" date="2020-07" db="EMBL/GenBank/DDBJ databases">
        <title>Draft genome and description of Corynebacterium haemomassiliense strain Marseile-Q3615 sp. nov.</title>
        <authorList>
            <person name="Boxberger M."/>
            <person name="La Scola B."/>
        </authorList>
    </citation>
    <scope>NUCLEOTIDE SEQUENCE [LARGE SCALE GENOMIC DNA]</scope>
    <source>
        <strain evidence="3 4">Marseille-Q3615</strain>
    </source>
</reference>
<keyword evidence="4" id="KW-1185">Reference proteome</keyword>
<accession>A0A7W2ECV9</accession>
<dbReference type="PROSITE" id="PS51257">
    <property type="entry name" value="PROKAR_LIPOPROTEIN"/>
    <property type="match status" value="1"/>
</dbReference>
<dbReference type="AlphaFoldDB" id="A0A7W2ECV9"/>
<feature type="compositionally biased region" description="Low complexity" evidence="1">
    <location>
        <begin position="29"/>
        <end position="38"/>
    </location>
</feature>
<keyword evidence="2" id="KW-0732">Signal</keyword>
<feature type="compositionally biased region" description="Basic and acidic residues" evidence="1">
    <location>
        <begin position="39"/>
        <end position="52"/>
    </location>
</feature>
<protein>
    <recommendedName>
        <fullName evidence="5">Lipoprotein</fullName>
    </recommendedName>
</protein>
<feature type="region of interest" description="Disordered" evidence="1">
    <location>
        <begin position="29"/>
        <end position="97"/>
    </location>
</feature>
<evidence type="ECO:0000313" key="3">
    <source>
        <dbReference type="EMBL" id="MBA5245413.1"/>
    </source>
</evidence>
<proteinExistence type="predicted"/>
<name>A0A7W2ECV9_9CORY</name>
<gene>
    <name evidence="3" type="ORF">H0193_11465</name>
</gene>
<organism evidence="3 4">
    <name type="scientific">Corynebacterium haemomassiliense</name>
    <dbReference type="NCBI Taxonomy" id="2754726"/>
    <lineage>
        <taxon>Bacteria</taxon>
        <taxon>Bacillati</taxon>
        <taxon>Actinomycetota</taxon>
        <taxon>Actinomycetes</taxon>
        <taxon>Mycobacteriales</taxon>
        <taxon>Corynebacteriaceae</taxon>
        <taxon>Corynebacterium</taxon>
    </lineage>
</organism>
<evidence type="ECO:0000313" key="4">
    <source>
        <dbReference type="Proteomes" id="UP000523682"/>
    </source>
</evidence>
<feature type="signal peptide" evidence="2">
    <location>
        <begin position="1"/>
        <end position="22"/>
    </location>
</feature>
<evidence type="ECO:0000256" key="2">
    <source>
        <dbReference type="SAM" id="SignalP"/>
    </source>
</evidence>
<dbReference type="EMBL" id="JACDTZ010000002">
    <property type="protein sequence ID" value="MBA5245413.1"/>
    <property type="molecule type" value="Genomic_DNA"/>
</dbReference>
<feature type="chain" id="PRO_5031092955" description="Lipoprotein" evidence="2">
    <location>
        <begin position="23"/>
        <end position="97"/>
    </location>
</feature>
<dbReference type="RefSeq" id="WP_181890011.1">
    <property type="nucleotide sequence ID" value="NZ_CP170998.1"/>
</dbReference>
<comment type="caution">
    <text evidence="3">The sequence shown here is derived from an EMBL/GenBank/DDBJ whole genome shotgun (WGS) entry which is preliminary data.</text>
</comment>
<evidence type="ECO:0008006" key="5">
    <source>
        <dbReference type="Google" id="ProtNLM"/>
    </source>
</evidence>
<dbReference type="Proteomes" id="UP000523682">
    <property type="component" value="Unassembled WGS sequence"/>
</dbReference>
<evidence type="ECO:0000256" key="1">
    <source>
        <dbReference type="SAM" id="MobiDB-lite"/>
    </source>
</evidence>